<dbReference type="GO" id="GO:0003989">
    <property type="term" value="F:acetyl-CoA carboxylase activity"/>
    <property type="evidence" value="ECO:0007669"/>
    <property type="project" value="InterPro"/>
</dbReference>
<dbReference type="GO" id="GO:0009317">
    <property type="term" value="C:acetyl-CoA carboxylase complex"/>
    <property type="evidence" value="ECO:0007669"/>
    <property type="project" value="InterPro"/>
</dbReference>
<evidence type="ECO:0000256" key="2">
    <source>
        <dbReference type="ARBA" id="ARBA00022516"/>
    </source>
</evidence>
<dbReference type="RefSeq" id="XP_027188208.1">
    <property type="nucleotide sequence ID" value="XM_027332407.1"/>
</dbReference>
<evidence type="ECO:0000256" key="6">
    <source>
        <dbReference type="ARBA" id="ARBA00023267"/>
    </source>
</evidence>
<dbReference type="FunFam" id="2.40.50.100:FF:000003">
    <property type="entry name" value="Acetyl-CoA carboxylase biotin carboxyl carrier protein"/>
    <property type="match status" value="1"/>
</dbReference>
<organism evidence="10 11">
    <name type="scientific">Cicer arietinum</name>
    <name type="common">Chickpea</name>
    <name type="synonym">Garbanzo</name>
    <dbReference type="NCBI Taxonomy" id="3827"/>
    <lineage>
        <taxon>Eukaryota</taxon>
        <taxon>Viridiplantae</taxon>
        <taxon>Streptophyta</taxon>
        <taxon>Embryophyta</taxon>
        <taxon>Tracheophyta</taxon>
        <taxon>Spermatophyta</taxon>
        <taxon>Magnoliopsida</taxon>
        <taxon>eudicotyledons</taxon>
        <taxon>Gunneridae</taxon>
        <taxon>Pentapetalae</taxon>
        <taxon>rosids</taxon>
        <taxon>fabids</taxon>
        <taxon>Fabales</taxon>
        <taxon>Fabaceae</taxon>
        <taxon>Papilionoideae</taxon>
        <taxon>50 kb inversion clade</taxon>
        <taxon>NPAAA clade</taxon>
        <taxon>Hologalegina</taxon>
        <taxon>IRL clade</taxon>
        <taxon>Cicereae</taxon>
        <taxon>Cicer</taxon>
    </lineage>
</organism>
<name>A0A3Q7XMV7_CICAR</name>
<dbReference type="InterPro" id="IPR050537">
    <property type="entry name" value="2-oxoacid_dehydrogenase"/>
</dbReference>
<accession>A0A3Q7XMV7</accession>
<evidence type="ECO:0000256" key="3">
    <source>
        <dbReference type="ARBA" id="ARBA00022832"/>
    </source>
</evidence>
<gene>
    <name evidence="11" type="primary">LOC101501770</name>
</gene>
<comment type="subcellular location">
    <subcellularLocation>
        <location evidence="7">Plastid</location>
        <location evidence="7">Chloroplast</location>
    </subcellularLocation>
</comment>
<keyword evidence="6 7" id="KW-0092">Biotin</keyword>
<feature type="compositionally biased region" description="Pro residues" evidence="8">
    <location>
        <begin position="37"/>
        <end position="48"/>
    </location>
</feature>
<dbReference type="Proteomes" id="UP000087171">
    <property type="component" value="Chromosome Ca3"/>
</dbReference>
<dbReference type="PROSITE" id="PS50968">
    <property type="entry name" value="BIOTINYL_LIPOYL"/>
    <property type="match status" value="1"/>
</dbReference>
<keyword evidence="7" id="KW-0150">Chloroplast</keyword>
<evidence type="ECO:0000256" key="8">
    <source>
        <dbReference type="SAM" id="MobiDB-lite"/>
    </source>
</evidence>
<dbReference type="CDD" id="cd06850">
    <property type="entry name" value="biotinyl_domain"/>
    <property type="match status" value="1"/>
</dbReference>
<dbReference type="OrthoDB" id="196847at2759"/>
<dbReference type="NCBIfam" id="TIGR00531">
    <property type="entry name" value="BCCP"/>
    <property type="match status" value="1"/>
</dbReference>
<feature type="compositionally biased region" description="Low complexity" evidence="8">
    <location>
        <begin position="64"/>
        <end position="83"/>
    </location>
</feature>
<sequence>MNQVSELVKLVDSRDIVELQLKQADYELTIRKKEALEPPPQVSQPYPYPAYASPQAPPPPPPVAVSAPASAPPSKVVPALPAPGKTSASSHPRLKCPMAGTFYRCPGPGEPPFVKVGDKVQKGQVVCIIEAMKLMNEIEADQSGTVTEILVEDGKPVSIDMPLFAIAP</sequence>
<dbReference type="AlphaFoldDB" id="A0A3Q7XMV7"/>
<evidence type="ECO:0000256" key="7">
    <source>
        <dbReference type="RuleBase" id="RU364072"/>
    </source>
</evidence>
<dbReference type="PANTHER" id="PTHR43416:SF4">
    <property type="entry name" value="BIOTIN CARBOXYL CARRIER PROTEIN OF ACETYL-COA CARBOXYLASE 2, CHLOROPLASTIC"/>
    <property type="match status" value="1"/>
</dbReference>
<reference evidence="10" key="1">
    <citation type="journal article" date="2013" name="Nat. Biotechnol.">
        <title>Draft genome sequence of chickpea (Cicer arietinum) provides a resource for trait improvement.</title>
        <authorList>
            <person name="Varshney R.K."/>
            <person name="Song C."/>
            <person name="Saxena R.K."/>
            <person name="Azam S."/>
            <person name="Yu S."/>
            <person name="Sharpe A.G."/>
            <person name="Cannon S."/>
            <person name="Baek J."/>
            <person name="Rosen B.D."/>
            <person name="Tar'an B."/>
            <person name="Millan T."/>
            <person name="Zhang X."/>
            <person name="Ramsay L.D."/>
            <person name="Iwata A."/>
            <person name="Wang Y."/>
            <person name="Nelson W."/>
            <person name="Farmer A.D."/>
            <person name="Gaur P.M."/>
            <person name="Soderlund C."/>
            <person name="Penmetsa R.V."/>
            <person name="Xu C."/>
            <person name="Bharti A.K."/>
            <person name="He W."/>
            <person name="Winter P."/>
            <person name="Zhao S."/>
            <person name="Hane J.K."/>
            <person name="Carrasquilla-Garcia N."/>
            <person name="Condie J.A."/>
            <person name="Upadhyaya H.D."/>
            <person name="Luo M.C."/>
            <person name="Thudi M."/>
            <person name="Gowda C.L."/>
            <person name="Singh N.P."/>
            <person name="Lichtenzveig J."/>
            <person name="Gali K.K."/>
            <person name="Rubio J."/>
            <person name="Nadarajan N."/>
            <person name="Dolezel J."/>
            <person name="Bansal K.C."/>
            <person name="Xu X."/>
            <person name="Edwards D."/>
            <person name="Zhang G."/>
            <person name="Kahl G."/>
            <person name="Gil J."/>
            <person name="Singh K.B."/>
            <person name="Datta S.K."/>
            <person name="Jackson S.A."/>
            <person name="Wang J."/>
            <person name="Cook D.R."/>
        </authorList>
    </citation>
    <scope>NUCLEOTIDE SEQUENCE [LARGE SCALE GENOMIC DNA]</scope>
    <source>
        <strain evidence="10">cv. CDC Frontier</strain>
    </source>
</reference>
<dbReference type="Gene3D" id="2.40.50.100">
    <property type="match status" value="1"/>
</dbReference>
<keyword evidence="7" id="KW-0934">Plastid</keyword>
<evidence type="ECO:0000256" key="1">
    <source>
        <dbReference type="ARBA" id="ARBA00005194"/>
    </source>
</evidence>
<dbReference type="UniPathway" id="UPA00094"/>
<dbReference type="STRING" id="3827.A0A3Q7XMV7"/>
<dbReference type="GO" id="GO:0006633">
    <property type="term" value="P:fatty acid biosynthetic process"/>
    <property type="evidence" value="ECO:0007669"/>
    <property type="project" value="UniProtKB-UniPathway"/>
</dbReference>
<keyword evidence="10" id="KW-1185">Reference proteome</keyword>
<protein>
    <recommendedName>
        <fullName evidence="7">Biotin carboxyl carrier protein of acetyl-CoA carboxylase</fullName>
    </recommendedName>
</protein>
<dbReference type="InterPro" id="IPR000089">
    <property type="entry name" value="Biotin_lipoyl"/>
</dbReference>
<dbReference type="SUPFAM" id="SSF51230">
    <property type="entry name" value="Single hybrid motif"/>
    <property type="match status" value="1"/>
</dbReference>
<evidence type="ECO:0000259" key="9">
    <source>
        <dbReference type="PROSITE" id="PS50968"/>
    </source>
</evidence>
<dbReference type="InterPro" id="IPR001882">
    <property type="entry name" value="Biotin_BS"/>
</dbReference>
<keyword evidence="5 7" id="KW-0275">Fatty acid biosynthesis</keyword>
<dbReference type="InterPro" id="IPR001249">
    <property type="entry name" value="AcCoA_biotinCC"/>
</dbReference>
<dbReference type="PANTHER" id="PTHR43416">
    <property type="entry name" value="DIHYDROLIPOYLLYSINE-RESIDUE SUCCINYLTRANSFERASE COMPONENT OF 2-OXOGLUTARATE DEHYDROGENASE COMPLEX, MITOCHONDRIAL-RELATED"/>
    <property type="match status" value="1"/>
</dbReference>
<proteinExistence type="predicted"/>
<evidence type="ECO:0000256" key="4">
    <source>
        <dbReference type="ARBA" id="ARBA00023098"/>
    </source>
</evidence>
<dbReference type="PaxDb" id="3827-XP_004491870.1"/>
<evidence type="ECO:0000313" key="11">
    <source>
        <dbReference type="RefSeq" id="XP_027188208.1"/>
    </source>
</evidence>
<dbReference type="PROSITE" id="PS00188">
    <property type="entry name" value="BIOTIN"/>
    <property type="match status" value="1"/>
</dbReference>
<keyword evidence="4 7" id="KW-0443">Lipid metabolism</keyword>
<evidence type="ECO:0000313" key="10">
    <source>
        <dbReference type="Proteomes" id="UP000087171"/>
    </source>
</evidence>
<dbReference type="PRINTS" id="PR01071">
    <property type="entry name" value="ACOABIOTINCC"/>
</dbReference>
<dbReference type="Pfam" id="PF00364">
    <property type="entry name" value="Biotin_lipoyl"/>
    <property type="match status" value="1"/>
</dbReference>
<dbReference type="InterPro" id="IPR011053">
    <property type="entry name" value="Single_hybrid_motif"/>
</dbReference>
<feature type="domain" description="Lipoyl-binding" evidence="9">
    <location>
        <begin position="91"/>
        <end position="167"/>
    </location>
</feature>
<feature type="region of interest" description="Disordered" evidence="8">
    <location>
        <begin position="31"/>
        <end position="93"/>
    </location>
</feature>
<comment type="pathway">
    <text evidence="1 7">Lipid metabolism; fatty acid biosynthesis.</text>
</comment>
<comment type="function">
    <text evidence="7">This protein is a component of the acetyl coenzyme A carboxylase complex; first, biotin carboxylase catalyzes the carboxylation of the carrier protein and then the transcarboxylase transfers the carboxyl group to form malonyl-CoA.</text>
</comment>
<evidence type="ECO:0000256" key="5">
    <source>
        <dbReference type="ARBA" id="ARBA00023160"/>
    </source>
</evidence>
<keyword evidence="2 7" id="KW-0444">Lipid biosynthesis</keyword>
<keyword evidence="3 7" id="KW-0276">Fatty acid metabolism</keyword>
<reference evidence="11" key="2">
    <citation type="submission" date="2025-08" db="UniProtKB">
        <authorList>
            <consortium name="RefSeq"/>
        </authorList>
    </citation>
    <scope>IDENTIFICATION</scope>
    <source>
        <tissue evidence="11">Etiolated seedlings</tissue>
    </source>
</reference>
<dbReference type="GO" id="GO:0009507">
    <property type="term" value="C:chloroplast"/>
    <property type="evidence" value="ECO:0007669"/>
    <property type="project" value="UniProtKB-SubCell"/>
</dbReference>